<evidence type="ECO:0000256" key="1">
    <source>
        <dbReference type="ARBA" id="ARBA00022741"/>
    </source>
</evidence>
<dbReference type="InterPro" id="IPR027417">
    <property type="entry name" value="P-loop_NTPase"/>
</dbReference>
<evidence type="ECO:0000256" key="2">
    <source>
        <dbReference type="ARBA" id="ARBA00022840"/>
    </source>
</evidence>
<gene>
    <name evidence="4" type="ORF">H1S01_07585</name>
</gene>
<organism evidence="4 5">
    <name type="scientific">Heliobacterium chlorum</name>
    <dbReference type="NCBI Taxonomy" id="2698"/>
    <lineage>
        <taxon>Bacteria</taxon>
        <taxon>Bacillati</taxon>
        <taxon>Bacillota</taxon>
        <taxon>Clostridia</taxon>
        <taxon>Eubacteriales</taxon>
        <taxon>Heliobacteriaceae</taxon>
        <taxon>Heliobacterium</taxon>
    </lineage>
</organism>
<name>A0ABR7T2L9_HELCL</name>
<sequence length="244" mass="26860">MMYRGGSSLGSGNSMMMEAIDVTKRFGKDTVLASVSFRLDKGQSMAVLGPSGSGKTTLLSLLGLLLTPSSGEILFQGQRIQGLSDRELSNLRNHQLGYVFPSSQLIGSLTVWDNILLPARLAGKTREKQKRSRELIEQLGLATRMDHLPHQLSFGQKRRAALARALVMEPQLILADEPTNDLDDNMAKEVSRVLQGAKARGISLIIATHDYPLAESMERRFRIDRGRLSDVTVTDRELGERKGG</sequence>
<dbReference type="Proteomes" id="UP000617402">
    <property type="component" value="Unassembled WGS sequence"/>
</dbReference>
<dbReference type="Gene3D" id="3.40.50.300">
    <property type="entry name" value="P-loop containing nucleotide triphosphate hydrolases"/>
    <property type="match status" value="1"/>
</dbReference>
<feature type="domain" description="ABC transporter" evidence="3">
    <location>
        <begin position="17"/>
        <end position="241"/>
    </location>
</feature>
<dbReference type="PANTHER" id="PTHR24220">
    <property type="entry name" value="IMPORT ATP-BINDING PROTEIN"/>
    <property type="match status" value="1"/>
</dbReference>
<dbReference type="EMBL" id="JACVHF010000005">
    <property type="protein sequence ID" value="MBC9784372.1"/>
    <property type="molecule type" value="Genomic_DNA"/>
</dbReference>
<proteinExistence type="predicted"/>
<evidence type="ECO:0000313" key="4">
    <source>
        <dbReference type="EMBL" id="MBC9784372.1"/>
    </source>
</evidence>
<keyword evidence="1" id="KW-0547">Nucleotide-binding</keyword>
<dbReference type="InterPro" id="IPR015854">
    <property type="entry name" value="ABC_transpr_LolD-like"/>
</dbReference>
<evidence type="ECO:0000259" key="3">
    <source>
        <dbReference type="PROSITE" id="PS50893"/>
    </source>
</evidence>
<dbReference type="InterPro" id="IPR017871">
    <property type="entry name" value="ABC_transporter-like_CS"/>
</dbReference>
<dbReference type="InterPro" id="IPR003593">
    <property type="entry name" value="AAA+_ATPase"/>
</dbReference>
<comment type="caution">
    <text evidence="4">The sequence shown here is derived from an EMBL/GenBank/DDBJ whole genome shotgun (WGS) entry which is preliminary data.</text>
</comment>
<protein>
    <submittedName>
        <fullName evidence="4">ATP-binding cassette domain-containing protein</fullName>
    </submittedName>
</protein>
<reference evidence="4 5" key="1">
    <citation type="submission" date="2020-07" db="EMBL/GenBank/DDBJ databases">
        <title>Draft whole-genome sequence of Heliobacterium chlorum DSM 3682, type strain.</title>
        <authorList>
            <person name="Kyndt J.A."/>
            <person name="Meyer T.E."/>
            <person name="Imhoff J.F."/>
        </authorList>
    </citation>
    <scope>NUCLEOTIDE SEQUENCE [LARGE SCALE GENOMIC DNA]</scope>
    <source>
        <strain evidence="4 5">DSM 3682</strain>
    </source>
</reference>
<keyword evidence="5" id="KW-1185">Reference proteome</keyword>
<dbReference type="PROSITE" id="PS00211">
    <property type="entry name" value="ABC_TRANSPORTER_1"/>
    <property type="match status" value="1"/>
</dbReference>
<accession>A0ABR7T2L9</accession>
<dbReference type="SUPFAM" id="SSF52540">
    <property type="entry name" value="P-loop containing nucleoside triphosphate hydrolases"/>
    <property type="match status" value="1"/>
</dbReference>
<evidence type="ECO:0000313" key="5">
    <source>
        <dbReference type="Proteomes" id="UP000617402"/>
    </source>
</evidence>
<dbReference type="PROSITE" id="PS50893">
    <property type="entry name" value="ABC_TRANSPORTER_2"/>
    <property type="match status" value="1"/>
</dbReference>
<dbReference type="GO" id="GO:0005524">
    <property type="term" value="F:ATP binding"/>
    <property type="evidence" value="ECO:0007669"/>
    <property type="project" value="UniProtKB-KW"/>
</dbReference>
<dbReference type="Pfam" id="PF00005">
    <property type="entry name" value="ABC_tran"/>
    <property type="match status" value="1"/>
</dbReference>
<dbReference type="SMART" id="SM00382">
    <property type="entry name" value="AAA"/>
    <property type="match status" value="1"/>
</dbReference>
<dbReference type="InterPro" id="IPR003439">
    <property type="entry name" value="ABC_transporter-like_ATP-bd"/>
</dbReference>
<keyword evidence="2 4" id="KW-0067">ATP-binding</keyword>
<dbReference type="PANTHER" id="PTHR24220:SF659">
    <property type="entry name" value="TRANSPORTER, PUTATIVE-RELATED"/>
    <property type="match status" value="1"/>
</dbReference>